<organism evidence="1 2">
    <name type="scientific">Alicyclobacillus dauci</name>
    <dbReference type="NCBI Taxonomy" id="1475485"/>
    <lineage>
        <taxon>Bacteria</taxon>
        <taxon>Bacillati</taxon>
        <taxon>Bacillota</taxon>
        <taxon>Bacilli</taxon>
        <taxon>Bacillales</taxon>
        <taxon>Alicyclobacillaceae</taxon>
        <taxon>Alicyclobacillus</taxon>
    </lineage>
</organism>
<dbReference type="EMBL" id="CP104064">
    <property type="protein sequence ID" value="WAH36984.1"/>
    <property type="molecule type" value="Genomic_DNA"/>
</dbReference>
<proteinExistence type="predicted"/>
<evidence type="ECO:0000313" key="1">
    <source>
        <dbReference type="EMBL" id="WAH36984.1"/>
    </source>
</evidence>
<accession>A0ABY6Z2K5</accession>
<dbReference type="Proteomes" id="UP001164803">
    <property type="component" value="Chromosome"/>
</dbReference>
<evidence type="ECO:0000313" key="2">
    <source>
        <dbReference type="Proteomes" id="UP001164803"/>
    </source>
</evidence>
<dbReference type="RefSeq" id="WP_268044408.1">
    <property type="nucleotide sequence ID" value="NZ_CP104064.1"/>
</dbReference>
<keyword evidence="2" id="KW-1185">Reference proteome</keyword>
<reference evidence="1" key="1">
    <citation type="submission" date="2022-08" db="EMBL/GenBank/DDBJ databases">
        <title>Alicyclobacillus dauci DSM2870, complete genome.</title>
        <authorList>
            <person name="Wang Q."/>
            <person name="Cai R."/>
            <person name="Wang Z."/>
        </authorList>
    </citation>
    <scope>NUCLEOTIDE SEQUENCE</scope>
    <source>
        <strain evidence="1">DSM 28700</strain>
    </source>
</reference>
<sequence>MDESLELQSEQPVRELTRKEYRQLLDRKRKRRMRRRRARLRRIRVYKSIRSLQFWTRVAMLLVVGLCIAFWARFAFVYDIPSYARDQLPGHVTAYVTVKPWWFGPPVFDLGQYVPIGGDFPAPQDPYQYLLLKLGRYGAVLEHPQFVWTSRS</sequence>
<gene>
    <name evidence="1" type="ORF">NZD86_22980</name>
</gene>
<protein>
    <submittedName>
        <fullName evidence="1">Uncharacterized protein</fullName>
    </submittedName>
</protein>
<name>A0ABY6Z2K5_9BACL</name>